<keyword evidence="1" id="KW-1133">Transmembrane helix</keyword>
<keyword evidence="1" id="KW-0472">Membrane</keyword>
<dbReference type="RefSeq" id="WP_158657448.1">
    <property type="nucleotide sequence ID" value="NZ_AQGW01000025.1"/>
</dbReference>
<dbReference type="Proteomes" id="UP000238288">
    <property type="component" value="Chromosome PCAR9b"/>
</dbReference>
<protein>
    <recommendedName>
        <fullName evidence="2">YdbS-like PH domain-containing protein</fullName>
    </recommendedName>
</protein>
<dbReference type="EMBL" id="LT965929">
    <property type="protein sequence ID" value="SOU42888.1"/>
    <property type="molecule type" value="Genomic_DNA"/>
</dbReference>
<evidence type="ECO:0000313" key="3">
    <source>
        <dbReference type="EMBL" id="SOU42888.1"/>
    </source>
</evidence>
<dbReference type="InterPro" id="IPR005182">
    <property type="entry name" value="YdbS-like_PH"/>
</dbReference>
<accession>A0A2K4XEY1</accession>
<proteinExistence type="predicted"/>
<dbReference type="Pfam" id="PF03703">
    <property type="entry name" value="bPH_2"/>
    <property type="match status" value="1"/>
</dbReference>
<feature type="domain" description="YdbS-like PH" evidence="2">
    <location>
        <begin position="78"/>
        <end position="139"/>
    </location>
</feature>
<sequence length="151" mass="17277">MPTIKIANFWRSIEAFGEICTRILGLGLVYLIFSFIGQELIGEQFKNDVLLSLVVLPAIYVLKDSHKILEAVFINVIAKDNSITVFSGILTKREDKLGFKSVENVEQVTTFLGRIFGYSTIHLYAYGSWVRIPFIKDPKSLRVWLEERIPH</sequence>
<gene>
    <name evidence="3" type="ORF">PCAR9_B0416</name>
</gene>
<feature type="transmembrane region" description="Helical" evidence="1">
    <location>
        <begin position="12"/>
        <end position="33"/>
    </location>
</feature>
<evidence type="ECO:0000313" key="4">
    <source>
        <dbReference type="Proteomes" id="UP000238288"/>
    </source>
</evidence>
<keyword evidence="1" id="KW-0812">Transmembrane</keyword>
<organism evidence="3 4">
    <name type="scientific">Pseudoalteromonas carrageenovora IAM 12662</name>
    <dbReference type="NCBI Taxonomy" id="1314868"/>
    <lineage>
        <taxon>Bacteria</taxon>
        <taxon>Pseudomonadati</taxon>
        <taxon>Pseudomonadota</taxon>
        <taxon>Gammaproteobacteria</taxon>
        <taxon>Alteromonadales</taxon>
        <taxon>Pseudoalteromonadaceae</taxon>
        <taxon>Pseudoalteromonas</taxon>
    </lineage>
</organism>
<name>A0A2K4XEY1_PSEVC</name>
<evidence type="ECO:0000259" key="2">
    <source>
        <dbReference type="Pfam" id="PF03703"/>
    </source>
</evidence>
<dbReference type="GeneID" id="93665595"/>
<dbReference type="OrthoDB" id="9256257at2"/>
<dbReference type="AlphaFoldDB" id="A0A2K4XEY1"/>
<evidence type="ECO:0000256" key="1">
    <source>
        <dbReference type="SAM" id="Phobius"/>
    </source>
</evidence>
<reference evidence="3 4" key="1">
    <citation type="submission" date="2017-11" db="EMBL/GenBank/DDBJ databases">
        <authorList>
            <person name="Han C.G."/>
        </authorList>
    </citation>
    <scope>NUCLEOTIDE SEQUENCE [LARGE SCALE GENOMIC DNA]</scope>
    <source>
        <strain evidence="4">ATCC 43555</strain>
    </source>
</reference>